<name>A0A852TMY3_9ACTN</name>
<organism evidence="2 3">
    <name type="scientific">Spinactinospora alkalitolerans</name>
    <dbReference type="NCBI Taxonomy" id="687207"/>
    <lineage>
        <taxon>Bacteria</taxon>
        <taxon>Bacillati</taxon>
        <taxon>Actinomycetota</taxon>
        <taxon>Actinomycetes</taxon>
        <taxon>Streptosporangiales</taxon>
        <taxon>Nocardiopsidaceae</taxon>
        <taxon>Spinactinospora</taxon>
    </lineage>
</organism>
<dbReference type="AlphaFoldDB" id="A0A852TMY3"/>
<evidence type="ECO:0000313" key="2">
    <source>
        <dbReference type="EMBL" id="NYE45319.1"/>
    </source>
</evidence>
<comment type="caution">
    <text evidence="2">The sequence shown here is derived from an EMBL/GenBank/DDBJ whole genome shotgun (WGS) entry which is preliminary data.</text>
</comment>
<gene>
    <name evidence="2" type="ORF">HDA32_000439</name>
</gene>
<accession>A0A852TMY3</accession>
<evidence type="ECO:0000256" key="1">
    <source>
        <dbReference type="SAM" id="MobiDB-lite"/>
    </source>
</evidence>
<sequence length="53" mass="5856">MTAVRVGDADRTREPRRRHRALQLDALRPDAAVSALPGSPPSPAELGDRWIPR</sequence>
<evidence type="ECO:0000313" key="3">
    <source>
        <dbReference type="Proteomes" id="UP000589036"/>
    </source>
</evidence>
<dbReference type="Proteomes" id="UP000589036">
    <property type="component" value="Unassembled WGS sequence"/>
</dbReference>
<dbReference type="EMBL" id="JACCCC010000001">
    <property type="protein sequence ID" value="NYE45319.1"/>
    <property type="molecule type" value="Genomic_DNA"/>
</dbReference>
<reference evidence="2 3" key="1">
    <citation type="submission" date="2020-07" db="EMBL/GenBank/DDBJ databases">
        <title>Sequencing the genomes of 1000 actinobacteria strains.</title>
        <authorList>
            <person name="Klenk H.-P."/>
        </authorList>
    </citation>
    <scope>NUCLEOTIDE SEQUENCE [LARGE SCALE GENOMIC DNA]</scope>
    <source>
        <strain evidence="2 3">CXB654</strain>
    </source>
</reference>
<feature type="region of interest" description="Disordered" evidence="1">
    <location>
        <begin position="1"/>
        <end position="53"/>
    </location>
</feature>
<keyword evidence="3" id="KW-1185">Reference proteome</keyword>
<protein>
    <submittedName>
        <fullName evidence="2">Uncharacterized protein</fullName>
    </submittedName>
</protein>
<proteinExistence type="predicted"/>
<dbReference type="RefSeq" id="WP_179641562.1">
    <property type="nucleotide sequence ID" value="NZ_BAAAYY010000011.1"/>
</dbReference>